<accession>A0A833QE49</accession>
<organism evidence="6 7">
    <name type="scientific">Carex littledalei</name>
    <dbReference type="NCBI Taxonomy" id="544730"/>
    <lineage>
        <taxon>Eukaryota</taxon>
        <taxon>Viridiplantae</taxon>
        <taxon>Streptophyta</taxon>
        <taxon>Embryophyta</taxon>
        <taxon>Tracheophyta</taxon>
        <taxon>Spermatophyta</taxon>
        <taxon>Magnoliopsida</taxon>
        <taxon>Liliopsida</taxon>
        <taxon>Poales</taxon>
        <taxon>Cyperaceae</taxon>
        <taxon>Cyperoideae</taxon>
        <taxon>Cariceae</taxon>
        <taxon>Carex</taxon>
        <taxon>Carex subgen. Euthyceras</taxon>
    </lineage>
</organism>
<protein>
    <submittedName>
        <fullName evidence="6">Putative HLH DNA-binding domain superfamily protein</fullName>
    </submittedName>
</protein>
<dbReference type="Proteomes" id="UP000623129">
    <property type="component" value="Unassembled WGS sequence"/>
</dbReference>
<dbReference type="InterPro" id="IPR011598">
    <property type="entry name" value="bHLH_dom"/>
</dbReference>
<evidence type="ECO:0000313" key="7">
    <source>
        <dbReference type="Proteomes" id="UP000623129"/>
    </source>
</evidence>
<feature type="compositionally biased region" description="Basic and acidic residues" evidence="4">
    <location>
        <begin position="381"/>
        <end position="396"/>
    </location>
</feature>
<dbReference type="Pfam" id="PF23176">
    <property type="entry name" value="bHLH_LHW"/>
    <property type="match status" value="1"/>
</dbReference>
<evidence type="ECO:0000259" key="5">
    <source>
        <dbReference type="PROSITE" id="PS50888"/>
    </source>
</evidence>
<dbReference type="PANTHER" id="PTHR46196">
    <property type="entry name" value="TRANSCRIPTION FACTOR BHLH155-LIKE ISOFORM X1-RELATED"/>
    <property type="match status" value="1"/>
</dbReference>
<sequence>MGSEHRLREALAALCLGGGWSYAVTWRADNREPRVLVMEESYYEDHARGAVQKMLNQIHIVGEGIIGGVVLTKKSQWIYSDTFGINLSSIDLDMIQGFTWWQHQFLDGIKTIAVVPLPWIGAVQFGSMQRVAESLEFADKVKHMLEKSKFSSEDAIIYNQHSENKFVSVQIPQTIQPNLYYPNAIEPDLPCQMSSNGFPVSTFGELDNRSINFPQIESSDNFLGISSQLGCSTSASTPLEQLVLPENDLLESMITELSCNAFAHNWWDDTALASDTNSNFSMPNLGDSKQFITSEPSLEQLLGTFITDSENKPSSSQSKNQISHTSDNSNSNNSSSIMQGSSIEGVLDGTNGKFLSVDDSCSINNAKKPEEGLKMVKKRARPGESTRPRPKDRQQIQDRVKELREIVPNSAKCSIDALLDRTIKHMLFLQSVTKYAEKVKQADQPKMIGEESGVVLKDNSSNESSGGGATWAYEVAGQTMVCPIIVEDLMPRGQMLVEMLCEERGFFLEIADIIRGFGLTILKGVMELRDRKIWARFLVEANRDVTRMDIFLSLVQLLQQTSTIRSSDQLAEVIEKGPQSVKYYQQSQICS</sequence>
<feature type="compositionally biased region" description="Low complexity" evidence="4">
    <location>
        <begin position="323"/>
        <end position="342"/>
    </location>
</feature>
<evidence type="ECO:0000256" key="1">
    <source>
        <dbReference type="ARBA" id="ARBA00005510"/>
    </source>
</evidence>
<feature type="domain" description="BHLH" evidence="5">
    <location>
        <begin position="380"/>
        <end position="429"/>
    </location>
</feature>
<feature type="region of interest" description="Disordered" evidence="4">
    <location>
        <begin position="308"/>
        <end position="343"/>
    </location>
</feature>
<dbReference type="Pfam" id="PF14215">
    <property type="entry name" value="bHLH-MYC_N"/>
    <property type="match status" value="1"/>
</dbReference>
<comment type="caution">
    <text evidence="6">The sequence shown here is derived from an EMBL/GenBank/DDBJ whole genome shotgun (WGS) entry which is preliminary data.</text>
</comment>
<dbReference type="InterPro" id="IPR043561">
    <property type="entry name" value="LHW-like"/>
</dbReference>
<evidence type="ECO:0000256" key="4">
    <source>
        <dbReference type="SAM" id="MobiDB-lite"/>
    </source>
</evidence>
<keyword evidence="2" id="KW-0805">Transcription regulation</keyword>
<feature type="region of interest" description="Disordered" evidence="4">
    <location>
        <begin position="365"/>
        <end position="396"/>
    </location>
</feature>
<evidence type="ECO:0000256" key="2">
    <source>
        <dbReference type="ARBA" id="ARBA00023015"/>
    </source>
</evidence>
<dbReference type="PANTHER" id="PTHR46196:SF2">
    <property type="entry name" value="TRANSCRIPTION FACTOR BHLH157"/>
    <property type="match status" value="1"/>
</dbReference>
<evidence type="ECO:0000313" key="6">
    <source>
        <dbReference type="EMBL" id="KAF3322460.1"/>
    </source>
</evidence>
<keyword evidence="6" id="KW-0238">DNA-binding</keyword>
<feature type="compositionally biased region" description="Polar residues" evidence="4">
    <location>
        <begin position="308"/>
        <end position="322"/>
    </location>
</feature>
<dbReference type="AlphaFoldDB" id="A0A833QE49"/>
<dbReference type="InterPro" id="IPR025610">
    <property type="entry name" value="MYC/MYB_N"/>
</dbReference>
<name>A0A833QE49_9POAL</name>
<dbReference type="GO" id="GO:0003677">
    <property type="term" value="F:DNA binding"/>
    <property type="evidence" value="ECO:0007669"/>
    <property type="project" value="UniProtKB-KW"/>
</dbReference>
<dbReference type="GO" id="GO:0046983">
    <property type="term" value="F:protein dimerization activity"/>
    <property type="evidence" value="ECO:0007669"/>
    <property type="project" value="InterPro"/>
</dbReference>
<reference evidence="6" key="1">
    <citation type="submission" date="2020-01" db="EMBL/GenBank/DDBJ databases">
        <title>Genome sequence of Kobresia littledalei, the first chromosome-level genome in the family Cyperaceae.</title>
        <authorList>
            <person name="Qu G."/>
        </authorList>
    </citation>
    <scope>NUCLEOTIDE SEQUENCE</scope>
    <source>
        <strain evidence="6">C.B.Clarke</strain>
        <tissue evidence="6">Leaf</tissue>
    </source>
</reference>
<dbReference type="EMBL" id="SWLB01000025">
    <property type="protein sequence ID" value="KAF3322460.1"/>
    <property type="molecule type" value="Genomic_DNA"/>
</dbReference>
<dbReference type="SUPFAM" id="SSF47459">
    <property type="entry name" value="HLH, helix-loop-helix DNA-binding domain"/>
    <property type="match status" value="1"/>
</dbReference>
<dbReference type="GO" id="GO:0003700">
    <property type="term" value="F:DNA-binding transcription factor activity"/>
    <property type="evidence" value="ECO:0007669"/>
    <property type="project" value="InterPro"/>
</dbReference>
<keyword evidence="3" id="KW-0804">Transcription</keyword>
<evidence type="ECO:0000256" key="3">
    <source>
        <dbReference type="ARBA" id="ARBA00023163"/>
    </source>
</evidence>
<dbReference type="OrthoDB" id="1883654at2759"/>
<keyword evidence="7" id="KW-1185">Reference proteome</keyword>
<dbReference type="PROSITE" id="PS50888">
    <property type="entry name" value="BHLH"/>
    <property type="match status" value="1"/>
</dbReference>
<proteinExistence type="inferred from homology"/>
<comment type="similarity">
    <text evidence="1">Belongs to the bHLH protein family.</text>
</comment>
<gene>
    <name evidence="6" type="ORF">FCM35_KLT13601</name>
</gene>
<dbReference type="InterPro" id="IPR036638">
    <property type="entry name" value="HLH_DNA-bd_sf"/>
</dbReference>